<comment type="cofactor">
    <cofactor evidence="6">
        <name>Mg(2+)</name>
        <dbReference type="ChEBI" id="CHEBI:18420"/>
    </cofactor>
    <cofactor evidence="6">
        <name>Mn(2+)</name>
        <dbReference type="ChEBI" id="CHEBI:29035"/>
    </cofactor>
</comment>
<comment type="catalytic activity">
    <reaction evidence="6">
        <text>isochorismate + 2-oxoglutarate + H(+) = 5-enolpyruvoyl-6-hydroxy-2-succinyl-cyclohex-3-ene-1-carboxylate + CO2</text>
        <dbReference type="Rhea" id="RHEA:25593"/>
        <dbReference type="ChEBI" id="CHEBI:15378"/>
        <dbReference type="ChEBI" id="CHEBI:16526"/>
        <dbReference type="ChEBI" id="CHEBI:16810"/>
        <dbReference type="ChEBI" id="CHEBI:29780"/>
        <dbReference type="ChEBI" id="CHEBI:58818"/>
        <dbReference type="EC" id="2.2.1.9"/>
    </reaction>
</comment>
<keyword evidence="6" id="KW-0474">Menaquinone biosynthesis</keyword>
<comment type="pathway">
    <text evidence="6">Quinol/quinone metabolism; 1,4-dihydroxy-2-naphthoate biosynthesis; 1,4-dihydroxy-2-naphthoate from chorismate: step 2/7.</text>
</comment>
<evidence type="ECO:0000313" key="9">
    <source>
        <dbReference type="Proteomes" id="UP001434337"/>
    </source>
</evidence>
<dbReference type="EC" id="2.2.1.9" evidence="6"/>
<keyword evidence="2 6" id="KW-0479">Metal-binding</keyword>
<dbReference type="Proteomes" id="UP001434337">
    <property type="component" value="Chromosome"/>
</dbReference>
<evidence type="ECO:0000313" key="8">
    <source>
        <dbReference type="EMBL" id="WZW99206.1"/>
    </source>
</evidence>
<comment type="cofactor">
    <cofactor evidence="6">
        <name>thiamine diphosphate</name>
        <dbReference type="ChEBI" id="CHEBI:58937"/>
    </cofactor>
    <text evidence="6">Binds 1 thiamine pyrophosphate per subunit.</text>
</comment>
<feature type="domain" description="Thiamine pyrophosphate enzyme N-terminal TPP-binding" evidence="7">
    <location>
        <begin position="5"/>
        <end position="125"/>
    </location>
</feature>
<comment type="subunit">
    <text evidence="6">Homodimer.</text>
</comment>
<dbReference type="InterPro" id="IPR029061">
    <property type="entry name" value="THDP-binding"/>
</dbReference>
<comment type="similarity">
    <text evidence="6">Belongs to the TPP enzyme family. MenD subfamily.</text>
</comment>
<keyword evidence="5 6" id="KW-0464">Manganese</keyword>
<keyword evidence="3 6" id="KW-0460">Magnesium</keyword>
<dbReference type="PANTHER" id="PTHR42916:SF1">
    <property type="entry name" value="PROTEIN PHYLLO, CHLOROPLASTIC"/>
    <property type="match status" value="1"/>
</dbReference>
<dbReference type="InterPro" id="IPR012001">
    <property type="entry name" value="Thiamin_PyroP_enz_TPP-bd_dom"/>
</dbReference>
<evidence type="ECO:0000259" key="7">
    <source>
        <dbReference type="Pfam" id="PF02776"/>
    </source>
</evidence>
<organism evidence="8 9">
    <name type="scientific">Propioniciclava soli</name>
    <dbReference type="NCBI Taxonomy" id="2775081"/>
    <lineage>
        <taxon>Bacteria</taxon>
        <taxon>Bacillati</taxon>
        <taxon>Actinomycetota</taxon>
        <taxon>Actinomycetes</taxon>
        <taxon>Propionibacteriales</taxon>
        <taxon>Propionibacteriaceae</taxon>
        <taxon>Propioniciclava</taxon>
    </lineage>
</organism>
<evidence type="ECO:0000256" key="4">
    <source>
        <dbReference type="ARBA" id="ARBA00023052"/>
    </source>
</evidence>
<accession>A0ABZ3CAQ7</accession>
<dbReference type="Gene3D" id="3.40.50.1220">
    <property type="entry name" value="TPP-binding domain"/>
    <property type="match status" value="1"/>
</dbReference>
<dbReference type="Gene3D" id="3.40.50.970">
    <property type="match status" value="2"/>
</dbReference>
<evidence type="ECO:0000256" key="3">
    <source>
        <dbReference type="ARBA" id="ARBA00022842"/>
    </source>
</evidence>
<dbReference type="Pfam" id="PF02776">
    <property type="entry name" value="TPP_enzyme_N"/>
    <property type="match status" value="1"/>
</dbReference>
<reference evidence="8 9" key="1">
    <citation type="journal article" date="2023" name="Environ Microbiome">
        <title>A coral-associated actinobacterium mitigates coral bleaching under heat stress.</title>
        <authorList>
            <person name="Li J."/>
            <person name="Zou Y."/>
            <person name="Li Q."/>
            <person name="Zhang J."/>
            <person name="Bourne D.G."/>
            <person name="Lyu Y."/>
            <person name="Liu C."/>
            <person name="Zhang S."/>
        </authorList>
    </citation>
    <scope>NUCLEOTIDE SEQUENCE [LARGE SCALE GENOMIC DNA]</scope>
    <source>
        <strain evidence="8 9">SCSIO 13291</strain>
    </source>
</reference>
<dbReference type="SUPFAM" id="SSF52518">
    <property type="entry name" value="Thiamin diphosphate-binding fold (THDP-binding)"/>
    <property type="match status" value="2"/>
</dbReference>
<keyword evidence="4 6" id="KW-0786">Thiamine pyrophosphate</keyword>
<comment type="function">
    <text evidence="6">Catalyzes the thiamine diphosphate-dependent decarboxylation of 2-oxoglutarate and the subsequent addition of the resulting succinic semialdehyde-thiamine pyrophosphate anion to isochorismate to yield 2-succinyl-5-enolpyruvyl-6-hydroxy-3-cyclohexene-1-carboxylate (SEPHCHC).</text>
</comment>
<dbReference type="PIRSF" id="PIRSF004983">
    <property type="entry name" value="MenD"/>
    <property type="match status" value="1"/>
</dbReference>
<evidence type="ECO:0000256" key="1">
    <source>
        <dbReference type="ARBA" id="ARBA00022679"/>
    </source>
</evidence>
<keyword evidence="9" id="KW-1185">Reference proteome</keyword>
<sequence>MSATDLARALVAGLVAAGLRDVVVCPGSRSAPLAYAVADAEAAGWLRAHVRADERTAGFYALGLAKAAALRGTPRPVAVVVTSGTAVANLHPAVLEAAHGGVALLVLSADRPHAWRGTGANQTTTQTGLFGAATRAAVELPAGTDPAAVRGLAARAEAAALGTLTRDPGPVHVNVGFAEPLVPPGPWAPGDPPPPLAVVAPVASAPEPALPAGRRTLAVAGDGAGPDAARLAVAAGWPLLAEPSSGARLPGALTHPVSVLADATADGRAARAERIVVFGHPTLSRPVSALLARRDVEIVVVSPTARWTDVAGTAAVVTPALEVSPPTPSDTVWLQEWQEADAATARAFVPGPRERAARALWDAPGWLVLGSSTTVRAFDRCVPGAQRATRVAANRGLAGIDGLVSTAHGLAAGLGEPVRLVLGDLSFQHDVGGLVRGDTEPEADLQVVVLNDHGGSIFAGLEHGAAEPELFRRFFTTPQGFDVVAAARACGAAASRITVAAMADRLAEPVRGRTVLDVGLA</sequence>
<proteinExistence type="inferred from homology"/>
<dbReference type="InterPro" id="IPR004433">
    <property type="entry name" value="MenaQ_synth_MenD"/>
</dbReference>
<dbReference type="RefSeq" id="WP_342372972.1">
    <property type="nucleotide sequence ID" value="NZ_CP115965.1"/>
</dbReference>
<dbReference type="NCBIfam" id="TIGR00173">
    <property type="entry name" value="menD"/>
    <property type="match status" value="1"/>
</dbReference>
<dbReference type="GO" id="GO:0070204">
    <property type="term" value="F:2-succinyl-5-enolpyruvyl-6-hydroxy-3-cyclohexene-1-carboxylic-acid synthase activity"/>
    <property type="evidence" value="ECO:0007669"/>
    <property type="project" value="UniProtKB-EC"/>
</dbReference>
<protein>
    <recommendedName>
        <fullName evidence="6">2-succinyl-5-enolpyruvyl-6-hydroxy-3-cyclohexene-1-carboxylate synthase</fullName>
        <shortName evidence="6">SEPHCHC synthase</shortName>
        <ecNumber evidence="6">2.2.1.9</ecNumber>
    </recommendedName>
    <alternativeName>
        <fullName evidence="6">Menaquinone biosynthesis protein MenD</fullName>
    </alternativeName>
</protein>
<evidence type="ECO:0000256" key="2">
    <source>
        <dbReference type="ARBA" id="ARBA00022723"/>
    </source>
</evidence>
<gene>
    <name evidence="6 8" type="primary">menD</name>
    <name evidence="8" type="ORF">PCC79_03115</name>
</gene>
<evidence type="ECO:0000256" key="5">
    <source>
        <dbReference type="ARBA" id="ARBA00023211"/>
    </source>
</evidence>
<keyword evidence="1 6" id="KW-0808">Transferase</keyword>
<dbReference type="PANTHER" id="PTHR42916">
    <property type="entry name" value="2-SUCCINYL-5-ENOLPYRUVYL-6-HYDROXY-3-CYCLOHEXENE-1-CARBOXYLATE SYNTHASE"/>
    <property type="match status" value="1"/>
</dbReference>
<dbReference type="HAMAP" id="MF_01659">
    <property type="entry name" value="MenD"/>
    <property type="match status" value="1"/>
</dbReference>
<dbReference type="EMBL" id="CP115965">
    <property type="protein sequence ID" value="WZW99206.1"/>
    <property type="molecule type" value="Genomic_DNA"/>
</dbReference>
<evidence type="ECO:0000256" key="6">
    <source>
        <dbReference type="HAMAP-Rule" id="MF_01659"/>
    </source>
</evidence>
<comment type="pathway">
    <text evidence="6">Quinol/quinone metabolism; menaquinone biosynthesis.</text>
</comment>
<name>A0ABZ3CAQ7_9ACTN</name>